<protein>
    <recommendedName>
        <fullName evidence="4">PTS EIIC type-3 domain-containing protein</fullName>
    </recommendedName>
</protein>
<comment type="caution">
    <text evidence="2">The sequence shown here is derived from an EMBL/GenBank/DDBJ whole genome shotgun (WGS) entry which is preliminary data.</text>
</comment>
<gene>
    <name evidence="2" type="ORF">ACFO5I_04885</name>
</gene>
<dbReference type="InterPro" id="IPR051088">
    <property type="entry name" value="PTS_Sugar-EIIC/EIIB"/>
</dbReference>
<keyword evidence="3" id="KW-1185">Reference proteome</keyword>
<evidence type="ECO:0000256" key="1">
    <source>
        <dbReference type="SAM" id="Phobius"/>
    </source>
</evidence>
<evidence type="ECO:0000313" key="3">
    <source>
        <dbReference type="Proteomes" id="UP001595969"/>
    </source>
</evidence>
<dbReference type="RefSeq" id="WP_239576158.1">
    <property type="nucleotide sequence ID" value="NZ_JAFBFD010000031.1"/>
</dbReference>
<sequence>MMNPILAIPFIISPIVCVVLGYLLTITNILPIPIGMQVPFGAPIFLSGLLQGSWKLGLIQLLMVPLSAAIYYPFVRILDKKNLELENQSEED</sequence>
<dbReference type="EMBL" id="JBHSGS010000028">
    <property type="protein sequence ID" value="MFC4719061.1"/>
    <property type="molecule type" value="Genomic_DNA"/>
</dbReference>
<evidence type="ECO:0008006" key="4">
    <source>
        <dbReference type="Google" id="ProtNLM"/>
    </source>
</evidence>
<name>A0ABV9MST4_9ENTE</name>
<feature type="transmembrane region" description="Helical" evidence="1">
    <location>
        <begin position="6"/>
        <end position="25"/>
    </location>
</feature>
<feature type="transmembrane region" description="Helical" evidence="1">
    <location>
        <begin position="56"/>
        <end position="75"/>
    </location>
</feature>
<reference evidence="3" key="1">
    <citation type="journal article" date="2019" name="Int. J. Syst. Evol. Microbiol.">
        <title>The Global Catalogue of Microorganisms (GCM) 10K type strain sequencing project: providing services to taxonomists for standard genome sequencing and annotation.</title>
        <authorList>
            <consortium name="The Broad Institute Genomics Platform"/>
            <consortium name="The Broad Institute Genome Sequencing Center for Infectious Disease"/>
            <person name="Wu L."/>
            <person name="Ma J."/>
        </authorList>
    </citation>
    <scope>NUCLEOTIDE SEQUENCE [LARGE SCALE GENOMIC DNA]</scope>
    <source>
        <strain evidence="3">CGMCC 1.19032</strain>
    </source>
</reference>
<evidence type="ECO:0000313" key="2">
    <source>
        <dbReference type="EMBL" id="MFC4719061.1"/>
    </source>
</evidence>
<dbReference type="PANTHER" id="PTHR33989">
    <property type="match status" value="1"/>
</dbReference>
<organism evidence="2 3">
    <name type="scientific">Enterococcus lemanii</name>
    <dbReference type="NCBI Taxonomy" id="1159752"/>
    <lineage>
        <taxon>Bacteria</taxon>
        <taxon>Bacillati</taxon>
        <taxon>Bacillota</taxon>
        <taxon>Bacilli</taxon>
        <taxon>Lactobacillales</taxon>
        <taxon>Enterococcaceae</taxon>
        <taxon>Enterococcus</taxon>
    </lineage>
</organism>
<keyword evidence="1" id="KW-1133">Transmembrane helix</keyword>
<proteinExistence type="predicted"/>
<keyword evidence="1" id="KW-0472">Membrane</keyword>
<accession>A0ABV9MST4</accession>
<dbReference type="Proteomes" id="UP001595969">
    <property type="component" value="Unassembled WGS sequence"/>
</dbReference>
<keyword evidence="1" id="KW-0812">Transmembrane</keyword>
<dbReference type="PANTHER" id="PTHR33989:SF4">
    <property type="entry name" value="PTS SYSTEM N,N'-DIACETYLCHITOBIOSE-SPECIFIC EIIC COMPONENT"/>
    <property type="match status" value="1"/>
</dbReference>